<dbReference type="InterPro" id="IPR016123">
    <property type="entry name" value="Mog1/PsbP_a/b/a-sand"/>
</dbReference>
<evidence type="ECO:0000256" key="11">
    <source>
        <dbReference type="ARBA" id="ARBA00035638"/>
    </source>
</evidence>
<dbReference type="OMA" id="WFKGQER"/>
<name>A9SG93_PHYPA</name>
<evidence type="ECO:0000256" key="8">
    <source>
        <dbReference type="ARBA" id="ARBA00029584"/>
    </source>
</evidence>
<evidence type="ECO:0000256" key="6">
    <source>
        <dbReference type="ARBA" id="ARBA00023078"/>
    </source>
</evidence>
<dbReference type="Pfam" id="PF01789">
    <property type="entry name" value="PsbP"/>
    <property type="match status" value="1"/>
</dbReference>
<keyword evidence="7" id="KW-0604">Photosystem II</keyword>
<dbReference type="Gramene" id="Pp3c7_12850V3.1">
    <property type="protein sequence ID" value="Pp3c7_12850V3.1"/>
    <property type="gene ID" value="Pp3c7_12850"/>
</dbReference>
<dbReference type="EnsemblPlants" id="Pp3c7_12850V3.1">
    <property type="protein sequence ID" value="Pp3c7_12850V3.1"/>
    <property type="gene ID" value="Pp3c7_12850"/>
</dbReference>
<gene>
    <name evidence="15" type="primary">LOC112284805</name>
    <name evidence="14" type="ORF">PHYPA_010323</name>
</gene>
<dbReference type="EMBL" id="ABEU02000007">
    <property type="protein sequence ID" value="PNR51137.1"/>
    <property type="molecule type" value="Genomic_DNA"/>
</dbReference>
<evidence type="ECO:0000256" key="9">
    <source>
        <dbReference type="ARBA" id="ARBA00031606"/>
    </source>
</evidence>
<dbReference type="EnsemblPlants" id="Pp3c7_12850V3.2">
    <property type="protein sequence ID" value="Pp3c7_12850V3.2"/>
    <property type="gene ID" value="Pp3c7_12850"/>
</dbReference>
<feature type="domain" description="PsbP C-terminal" evidence="13">
    <location>
        <begin position="100"/>
        <end position="268"/>
    </location>
</feature>
<evidence type="ECO:0000259" key="13">
    <source>
        <dbReference type="Pfam" id="PF01789"/>
    </source>
</evidence>
<keyword evidence="3" id="KW-0602">Photosynthesis</keyword>
<dbReference type="InterPro" id="IPR002683">
    <property type="entry name" value="PsbP_C"/>
</dbReference>
<evidence type="ECO:0000256" key="12">
    <source>
        <dbReference type="ARBA" id="ARBA00046272"/>
    </source>
</evidence>
<proteinExistence type="inferred from homology"/>
<evidence type="ECO:0000313" key="14">
    <source>
        <dbReference type="EMBL" id="PNR51137.1"/>
    </source>
</evidence>
<dbReference type="AlphaFoldDB" id="A9SG93"/>
<reference evidence="14 16" key="1">
    <citation type="journal article" date="2008" name="Science">
        <title>The Physcomitrella genome reveals evolutionary insights into the conquest of land by plants.</title>
        <authorList>
            <person name="Rensing S."/>
            <person name="Lang D."/>
            <person name="Zimmer A."/>
            <person name="Terry A."/>
            <person name="Salamov A."/>
            <person name="Shapiro H."/>
            <person name="Nishiyama T."/>
            <person name="Perroud P.-F."/>
            <person name="Lindquist E."/>
            <person name="Kamisugi Y."/>
            <person name="Tanahashi T."/>
            <person name="Sakakibara K."/>
            <person name="Fujita T."/>
            <person name="Oishi K."/>
            <person name="Shin-I T."/>
            <person name="Kuroki Y."/>
            <person name="Toyoda A."/>
            <person name="Suzuki Y."/>
            <person name="Hashimoto A."/>
            <person name="Yamaguchi K."/>
            <person name="Sugano A."/>
            <person name="Kohara Y."/>
            <person name="Fujiyama A."/>
            <person name="Anterola A."/>
            <person name="Aoki S."/>
            <person name="Ashton N."/>
            <person name="Barbazuk W.B."/>
            <person name="Barker E."/>
            <person name="Bennetzen J."/>
            <person name="Bezanilla M."/>
            <person name="Blankenship R."/>
            <person name="Cho S.H."/>
            <person name="Dutcher S."/>
            <person name="Estelle M."/>
            <person name="Fawcett J.A."/>
            <person name="Gundlach H."/>
            <person name="Hanada K."/>
            <person name="Heyl A."/>
            <person name="Hicks K.A."/>
            <person name="Hugh J."/>
            <person name="Lohr M."/>
            <person name="Mayer K."/>
            <person name="Melkozernov A."/>
            <person name="Murata T."/>
            <person name="Nelson D."/>
            <person name="Pils B."/>
            <person name="Prigge M."/>
            <person name="Reiss B."/>
            <person name="Renner T."/>
            <person name="Rombauts S."/>
            <person name="Rushton P."/>
            <person name="Sanderfoot A."/>
            <person name="Schween G."/>
            <person name="Shiu S.-H."/>
            <person name="Stueber K."/>
            <person name="Theodoulou F.L."/>
            <person name="Tu H."/>
            <person name="Van de Peer Y."/>
            <person name="Verrier P.J."/>
            <person name="Waters E."/>
            <person name="Wood A."/>
            <person name="Yang L."/>
            <person name="Cove D."/>
            <person name="Cuming A."/>
            <person name="Hasebe M."/>
            <person name="Lucas S."/>
            <person name="Mishler D.B."/>
            <person name="Reski R."/>
            <person name="Grigoriev I."/>
            <person name="Quatrano R.S."/>
            <person name="Boore J.L."/>
        </authorList>
    </citation>
    <scope>NUCLEOTIDE SEQUENCE [LARGE SCALE GENOMIC DNA]</scope>
    <source>
        <strain evidence="15 16">cv. Gransden 2004</strain>
    </source>
</reference>
<evidence type="ECO:0000256" key="2">
    <source>
        <dbReference type="ARBA" id="ARBA00022528"/>
    </source>
</evidence>
<dbReference type="GO" id="GO:0005509">
    <property type="term" value="F:calcium ion binding"/>
    <property type="evidence" value="ECO:0007669"/>
    <property type="project" value="InterPro"/>
</dbReference>
<evidence type="ECO:0000256" key="3">
    <source>
        <dbReference type="ARBA" id="ARBA00022531"/>
    </source>
</evidence>
<dbReference type="HOGENOM" id="CLU_071157_0_0_1"/>
<dbReference type="GeneID" id="112284805"/>
<dbReference type="Proteomes" id="UP000006727">
    <property type="component" value="Chromosome 7"/>
</dbReference>
<reference evidence="14 16" key="2">
    <citation type="journal article" date="2018" name="Plant J.">
        <title>The Physcomitrella patens chromosome-scale assembly reveals moss genome structure and evolution.</title>
        <authorList>
            <person name="Lang D."/>
            <person name="Ullrich K.K."/>
            <person name="Murat F."/>
            <person name="Fuchs J."/>
            <person name="Jenkins J."/>
            <person name="Haas F.B."/>
            <person name="Piednoel M."/>
            <person name="Gundlach H."/>
            <person name="Van Bel M."/>
            <person name="Meyberg R."/>
            <person name="Vives C."/>
            <person name="Morata J."/>
            <person name="Symeonidi A."/>
            <person name="Hiss M."/>
            <person name="Muchero W."/>
            <person name="Kamisugi Y."/>
            <person name="Saleh O."/>
            <person name="Blanc G."/>
            <person name="Decker E.L."/>
            <person name="van Gessel N."/>
            <person name="Grimwood J."/>
            <person name="Hayes R.D."/>
            <person name="Graham S.W."/>
            <person name="Gunter L.E."/>
            <person name="McDaniel S.F."/>
            <person name="Hoernstein S.N.W."/>
            <person name="Larsson A."/>
            <person name="Li F.W."/>
            <person name="Perroud P.F."/>
            <person name="Phillips J."/>
            <person name="Ranjan P."/>
            <person name="Rokshar D.S."/>
            <person name="Rothfels C.J."/>
            <person name="Schneider L."/>
            <person name="Shu S."/>
            <person name="Stevenson D.W."/>
            <person name="Thummler F."/>
            <person name="Tillich M."/>
            <person name="Villarreal Aguilar J.C."/>
            <person name="Widiez T."/>
            <person name="Wong G.K."/>
            <person name="Wymore A."/>
            <person name="Zhang Y."/>
            <person name="Zimmer A.D."/>
            <person name="Quatrano R.S."/>
            <person name="Mayer K.F.X."/>
            <person name="Goodstein D."/>
            <person name="Casacuberta J.M."/>
            <person name="Vandepoele K."/>
            <person name="Reski R."/>
            <person name="Cuming A.C."/>
            <person name="Tuskan G.A."/>
            <person name="Maumus F."/>
            <person name="Salse J."/>
            <person name="Schmutz J."/>
            <person name="Rensing S.A."/>
        </authorList>
    </citation>
    <scope>NUCLEOTIDE SEQUENCE [LARGE SCALE GENOMIC DNA]</scope>
    <source>
        <strain evidence="15 16">cv. Gransden 2004</strain>
    </source>
</reference>
<keyword evidence="2" id="KW-0150">Chloroplast</keyword>
<comment type="function">
    <text evidence="1">May be involved in the regulation of photosystem II.</text>
</comment>
<dbReference type="RefSeq" id="XP_024380824.1">
    <property type="nucleotide sequence ID" value="XM_024525056.2"/>
</dbReference>
<keyword evidence="16" id="KW-1185">Reference proteome</keyword>
<evidence type="ECO:0000256" key="4">
    <source>
        <dbReference type="ARBA" id="ARBA00022640"/>
    </source>
</evidence>
<dbReference type="GO" id="GO:0009654">
    <property type="term" value="C:photosystem II oxygen evolving complex"/>
    <property type="evidence" value="ECO:0007669"/>
    <property type="project" value="InterPro"/>
</dbReference>
<dbReference type="GO" id="GO:0009535">
    <property type="term" value="C:chloroplast thylakoid membrane"/>
    <property type="evidence" value="ECO:0000318"/>
    <property type="project" value="GO_Central"/>
</dbReference>
<sequence length="269" mass="27965">MACAACVSSGLVVKSSTSLASAKSAINGASVTVAAPRVAPVAVRSLVVRASKGEEGETFSRRAALALVAGVLAAGAKVGSANAAYGESANVFGAPKISTGFTPFAGNGFTLDVPSKWNPSKEQEFPGTVVRFEDNFDATNNLFVSITPATKGSITEYGPPEKFLDEVSFLFGKQAYSGKTASEGGFVNNAVATAAVLEANSVDINGRPYYKLSVLTRTADGDEGGKHQLIAATVKDGQLYLFKAQAGDKRWFKGVKKFVEGAWNTFNVA</sequence>
<keyword evidence="5" id="KW-0809">Transit peptide</keyword>
<dbReference type="STRING" id="3218.A9SG93"/>
<keyword evidence="4" id="KW-0934">Plastid</keyword>
<dbReference type="Gramene" id="Pp3c7_12850V3.2">
    <property type="protein sequence ID" value="Pp3c7_12850V3.2"/>
    <property type="gene ID" value="Pp3c7_12850"/>
</dbReference>
<dbReference type="eggNOG" id="ENOG502QUMW">
    <property type="taxonomic scope" value="Eukaryota"/>
</dbReference>
<accession>A9SG93</accession>
<dbReference type="PANTHER" id="PTHR31407">
    <property type="match status" value="1"/>
</dbReference>
<evidence type="ECO:0000256" key="10">
    <source>
        <dbReference type="ARBA" id="ARBA00032148"/>
    </source>
</evidence>
<evidence type="ECO:0000256" key="5">
    <source>
        <dbReference type="ARBA" id="ARBA00022946"/>
    </source>
</evidence>
<keyword evidence="6" id="KW-0793">Thylakoid</keyword>
<protein>
    <recommendedName>
        <fullName evidence="10">23 kDa subunit of oxygen evolving system of photosystem II</fullName>
    </recommendedName>
    <alternativeName>
        <fullName evidence="9">23 kDa thylakoid membrane protein</fullName>
    </alternativeName>
    <alternativeName>
        <fullName evidence="8">OEC 23 kDa subunit</fullName>
    </alternativeName>
</protein>
<comment type="similarity">
    <text evidence="11">Belongs to the PsbP family.</text>
</comment>
<comment type="subcellular location">
    <subcellularLocation>
        <location evidence="12">Plastid</location>
        <location evidence="12">Chloroplast thylakoid</location>
    </subcellularLocation>
</comment>
<evidence type="ECO:0000256" key="1">
    <source>
        <dbReference type="ARBA" id="ARBA00002851"/>
    </source>
</evidence>
<organism evidence="14">
    <name type="scientific">Physcomitrium patens</name>
    <name type="common">Spreading-leaved earth moss</name>
    <name type="synonym">Physcomitrella patens</name>
    <dbReference type="NCBI Taxonomy" id="3218"/>
    <lineage>
        <taxon>Eukaryota</taxon>
        <taxon>Viridiplantae</taxon>
        <taxon>Streptophyta</taxon>
        <taxon>Embryophyta</taxon>
        <taxon>Bryophyta</taxon>
        <taxon>Bryophytina</taxon>
        <taxon>Bryopsida</taxon>
        <taxon>Funariidae</taxon>
        <taxon>Funariales</taxon>
        <taxon>Funariaceae</taxon>
        <taxon>Physcomitrium</taxon>
    </lineage>
</organism>
<evidence type="ECO:0000313" key="16">
    <source>
        <dbReference type="Proteomes" id="UP000006727"/>
    </source>
</evidence>
<dbReference type="PANTHER" id="PTHR31407:SF6">
    <property type="entry name" value="OXYGEN-EVOLVING ENHANCER PROTEIN 2-1, CHLOROPLASTIC"/>
    <property type="match status" value="1"/>
</dbReference>
<reference evidence="15" key="3">
    <citation type="submission" date="2020-12" db="UniProtKB">
        <authorList>
            <consortium name="EnsemblPlants"/>
        </authorList>
    </citation>
    <scope>IDENTIFICATION</scope>
</reference>
<dbReference type="PaxDb" id="3218-PP1S75_141V6.1"/>
<evidence type="ECO:0000256" key="7">
    <source>
        <dbReference type="ARBA" id="ARBA00023276"/>
    </source>
</evidence>
<dbReference type="OrthoDB" id="507333at2759"/>
<dbReference type="GO" id="GO:0019898">
    <property type="term" value="C:extrinsic component of membrane"/>
    <property type="evidence" value="ECO:0007669"/>
    <property type="project" value="InterPro"/>
</dbReference>
<dbReference type="GO" id="GO:0048564">
    <property type="term" value="P:photosystem I assembly"/>
    <property type="evidence" value="ECO:0000318"/>
    <property type="project" value="GO_Central"/>
</dbReference>
<evidence type="ECO:0000313" key="15">
    <source>
        <dbReference type="EnsemblPlants" id="Pp3c7_12850V3.1"/>
    </source>
</evidence>
<dbReference type="SUPFAM" id="SSF55724">
    <property type="entry name" value="Mog1p/PsbP-like"/>
    <property type="match status" value="1"/>
</dbReference>
<dbReference type="Gene3D" id="3.40.1000.10">
    <property type="entry name" value="Mog1/PsbP, alpha/beta/alpha sandwich"/>
    <property type="match status" value="1"/>
</dbReference>